<proteinExistence type="predicted"/>
<name>A0A3E4LJB3_9FIRM</name>
<dbReference type="GO" id="GO:0004803">
    <property type="term" value="F:transposase activity"/>
    <property type="evidence" value="ECO:0007669"/>
    <property type="project" value="InterPro"/>
</dbReference>
<dbReference type="PANTHER" id="PTHR34614:SF2">
    <property type="entry name" value="TRANSPOSASE IS4-LIKE DOMAIN-CONTAINING PROTEIN"/>
    <property type="match status" value="1"/>
</dbReference>
<accession>A0A3E4LJB3</accession>
<evidence type="ECO:0000313" key="2">
    <source>
        <dbReference type="EMBL" id="RGK37132.1"/>
    </source>
</evidence>
<dbReference type="PANTHER" id="PTHR34614">
    <property type="match status" value="1"/>
</dbReference>
<dbReference type="Proteomes" id="UP000260793">
    <property type="component" value="Unassembled WGS sequence"/>
</dbReference>
<organism evidence="2 3">
    <name type="scientific">[Ruminococcus] lactaris</name>
    <dbReference type="NCBI Taxonomy" id="46228"/>
    <lineage>
        <taxon>Bacteria</taxon>
        <taxon>Bacillati</taxon>
        <taxon>Bacillota</taxon>
        <taxon>Clostridia</taxon>
        <taxon>Lachnospirales</taxon>
        <taxon>Lachnospiraceae</taxon>
        <taxon>Mediterraneibacter</taxon>
    </lineage>
</organism>
<dbReference type="RefSeq" id="WP_117688669.1">
    <property type="nucleotide sequence ID" value="NZ_QSQN01000046.1"/>
</dbReference>
<dbReference type="InterPro" id="IPR012337">
    <property type="entry name" value="RNaseH-like_sf"/>
</dbReference>
<reference evidence="2 3" key="1">
    <citation type="submission" date="2018-08" db="EMBL/GenBank/DDBJ databases">
        <title>A genome reference for cultivated species of the human gut microbiota.</title>
        <authorList>
            <person name="Zou Y."/>
            <person name="Xue W."/>
            <person name="Luo G."/>
        </authorList>
    </citation>
    <scope>NUCLEOTIDE SEQUENCE [LARGE SCALE GENOMIC DNA]</scope>
    <source>
        <strain evidence="2 3">TF11-7</strain>
    </source>
</reference>
<sequence length="564" mass="65590">MFLKYKVDIPVVPGKLVRKKRGGHTYIEFEYDRIYDPVKQYTYPKRASIGRVDPENQNRMTPNENFLKYFPDADIPEEIDRSERSPYLNIGPYVVLQKLIRDSKLREILGEYMDEKDTGFLLDLACYSIIEENNAGQYYPDYAYEHALFTPDMKIYTDSKVSDFFQKLKPEQSVGFLNSWNKSKNKRQKIYLSYDSTNKNCQAGDIDLLEHGNAKTDVSLPIFNYSVACDSANREPLFYELYPGSINDISQLTCMIDKAHGYGYRNIGFILDRGYFSKANLEYMEKNGYSFLIMVKGMKDFIREIVIENQGSFENSRGKYIDRYDLYGTTVRRLLYEGDTKKRNIHIYYSDGKAYGEKQEIKQKIRRLKKYLDGCVGKECVAFGPEIMKYFYLNFEQDGKTLKLAEENASAVEKELSLAGYFAIVSSENMTAREAIELYKSRDVSEKLFRSDKSYLGNKSMRVYSDEALSSKVFIQFIALILRSRIYIALKEKSEKMLKRPNYLTVPAALKELEKIVMIRQLDGVYRLDHAVTATQKTILDAFGLNEGNVRYQAKEIEKILQHQ</sequence>
<dbReference type="Pfam" id="PF01609">
    <property type="entry name" value="DDE_Tnp_1"/>
    <property type="match status" value="1"/>
</dbReference>
<dbReference type="AlphaFoldDB" id="A0A3E4LJB3"/>
<comment type="caution">
    <text evidence="2">The sequence shown here is derived from an EMBL/GenBank/DDBJ whole genome shotgun (WGS) entry which is preliminary data.</text>
</comment>
<dbReference type="GO" id="GO:0003677">
    <property type="term" value="F:DNA binding"/>
    <property type="evidence" value="ECO:0007669"/>
    <property type="project" value="InterPro"/>
</dbReference>
<dbReference type="SUPFAM" id="SSF53098">
    <property type="entry name" value="Ribonuclease H-like"/>
    <property type="match status" value="1"/>
</dbReference>
<gene>
    <name evidence="2" type="ORF">DXD17_13190</name>
</gene>
<dbReference type="EMBL" id="QSQN01000046">
    <property type="protein sequence ID" value="RGK37132.1"/>
    <property type="molecule type" value="Genomic_DNA"/>
</dbReference>
<protein>
    <submittedName>
        <fullName evidence="2">Transposase</fullName>
    </submittedName>
</protein>
<evidence type="ECO:0000259" key="1">
    <source>
        <dbReference type="Pfam" id="PF01609"/>
    </source>
</evidence>
<feature type="domain" description="Transposase IS4-like" evidence="1">
    <location>
        <begin position="224"/>
        <end position="482"/>
    </location>
</feature>
<dbReference type="GO" id="GO:0006313">
    <property type="term" value="P:DNA transposition"/>
    <property type="evidence" value="ECO:0007669"/>
    <property type="project" value="InterPro"/>
</dbReference>
<dbReference type="InterPro" id="IPR002559">
    <property type="entry name" value="Transposase_11"/>
</dbReference>
<evidence type="ECO:0000313" key="3">
    <source>
        <dbReference type="Proteomes" id="UP000260793"/>
    </source>
</evidence>